<proteinExistence type="predicted"/>
<accession>A0A9W7E065</accession>
<gene>
    <name evidence="2" type="ORF">TrST_g12379</name>
</gene>
<keyword evidence="3" id="KW-1185">Reference proteome</keyword>
<feature type="domain" description="FAM194 C-terminal" evidence="1">
    <location>
        <begin position="30"/>
        <end position="202"/>
    </location>
</feature>
<dbReference type="EMBL" id="BRXY01000082">
    <property type="protein sequence ID" value="GMH63109.1"/>
    <property type="molecule type" value="Genomic_DNA"/>
</dbReference>
<reference evidence="3" key="1">
    <citation type="journal article" date="2023" name="Commun. Biol.">
        <title>Genome analysis of Parmales, the sister group of diatoms, reveals the evolutionary specialization of diatoms from phago-mixotrophs to photoautotrophs.</title>
        <authorList>
            <person name="Ban H."/>
            <person name="Sato S."/>
            <person name="Yoshikawa S."/>
            <person name="Yamada K."/>
            <person name="Nakamura Y."/>
            <person name="Ichinomiya M."/>
            <person name="Sato N."/>
            <person name="Blanc-Mathieu R."/>
            <person name="Endo H."/>
            <person name="Kuwata A."/>
            <person name="Ogata H."/>
        </authorList>
    </citation>
    <scope>NUCLEOTIDE SEQUENCE [LARGE SCALE GENOMIC DNA]</scope>
    <source>
        <strain evidence="3">NIES 3701</strain>
    </source>
</reference>
<dbReference type="InterPro" id="IPR029281">
    <property type="entry name" value="FAM194_C"/>
</dbReference>
<evidence type="ECO:0000259" key="1">
    <source>
        <dbReference type="Pfam" id="PF14977"/>
    </source>
</evidence>
<evidence type="ECO:0000313" key="3">
    <source>
        <dbReference type="Proteomes" id="UP001165085"/>
    </source>
</evidence>
<dbReference type="OrthoDB" id="2121326at2759"/>
<dbReference type="Proteomes" id="UP001165085">
    <property type="component" value="Unassembled WGS sequence"/>
</dbReference>
<evidence type="ECO:0000313" key="2">
    <source>
        <dbReference type="EMBL" id="GMH63109.1"/>
    </source>
</evidence>
<organism evidence="2 3">
    <name type="scientific">Triparma strigata</name>
    <dbReference type="NCBI Taxonomy" id="1606541"/>
    <lineage>
        <taxon>Eukaryota</taxon>
        <taxon>Sar</taxon>
        <taxon>Stramenopiles</taxon>
        <taxon>Ochrophyta</taxon>
        <taxon>Bolidophyceae</taxon>
        <taxon>Parmales</taxon>
        <taxon>Triparmaceae</taxon>
        <taxon>Triparma</taxon>
    </lineage>
</organism>
<dbReference type="Pfam" id="PF14977">
    <property type="entry name" value="FAM194"/>
    <property type="match status" value="1"/>
</dbReference>
<sequence length="397" mass="44579">MDTTQPAGEDLVKHFPNAKEDSHTLAYRFNETGEGLCYYSSGRVAMAVSNVGDHQKRFYVYDDDKDKTMLCSLNELAVGFAINNTRKHSNRGARLVLTKGGGVYSNGEGTIQSEWKWDRKAQNAGVIPASGIVMPLNKNFKLAFEDRFMISITYEVEGIIRHFDCGLKLKRMDSYLDTATRNNLGRLEITSSDYRTLNQRQTDFALSMTALRNKNNPKSENLSSMVNAIVGDLESHFDTYDSDKRSLPSLHLHAAKVDAFNTTCSELPKIKRTDTDIHFEGGYSSALYLDSKSASTYKFSAKDTARPILLKPDGTWKSDVEIRLALMTLEHPPLPKPTHIKRSNGHYSYNHNARPIKKRVGETLRSASTVKEKGELSEMLKGRLGDMGSFIDSLKNR</sequence>
<name>A0A9W7E065_9STRA</name>
<comment type="caution">
    <text evidence="2">The sequence shown here is derived from an EMBL/GenBank/DDBJ whole genome shotgun (WGS) entry which is preliminary data.</text>
</comment>
<dbReference type="AlphaFoldDB" id="A0A9W7E065"/>
<protein>
    <recommendedName>
        <fullName evidence="1">FAM194 C-terminal domain-containing protein</fullName>
    </recommendedName>
</protein>